<reference evidence="3" key="1">
    <citation type="submission" date="2020-10" db="EMBL/GenBank/DDBJ databases">
        <authorList>
            <person name="Gilroy R."/>
        </authorList>
    </citation>
    <scope>NUCLEOTIDE SEQUENCE</scope>
    <source>
        <strain evidence="3">17213</strain>
    </source>
</reference>
<name>A0A9D9DA83_9GAMM</name>
<dbReference type="Pfam" id="PF11740">
    <property type="entry name" value="KfrA_N"/>
    <property type="match status" value="1"/>
</dbReference>
<proteinExistence type="predicted"/>
<evidence type="ECO:0000313" key="3">
    <source>
        <dbReference type="EMBL" id="MBO8415288.1"/>
    </source>
</evidence>
<keyword evidence="1" id="KW-0175">Coiled coil</keyword>
<evidence type="ECO:0000256" key="1">
    <source>
        <dbReference type="SAM" id="Coils"/>
    </source>
</evidence>
<comment type="caution">
    <text evidence="3">The sequence shown here is derived from an EMBL/GenBank/DDBJ whole genome shotgun (WGS) entry which is preliminary data.</text>
</comment>
<accession>A0A9D9DA83</accession>
<dbReference type="Proteomes" id="UP000823631">
    <property type="component" value="Unassembled WGS sequence"/>
</dbReference>
<dbReference type="AlphaFoldDB" id="A0A9D9DA83"/>
<gene>
    <name evidence="3" type="ORF">IAB19_02780</name>
</gene>
<feature type="domain" description="KfrA N-terminal DNA-binding" evidence="2">
    <location>
        <begin position="21"/>
        <end position="151"/>
    </location>
</feature>
<reference evidence="3" key="2">
    <citation type="journal article" date="2021" name="PeerJ">
        <title>Extensive microbial diversity within the chicken gut microbiome revealed by metagenomics and culture.</title>
        <authorList>
            <person name="Gilroy R."/>
            <person name="Ravi A."/>
            <person name="Getino M."/>
            <person name="Pursley I."/>
            <person name="Horton D.L."/>
            <person name="Alikhan N.F."/>
            <person name="Baker D."/>
            <person name="Gharbi K."/>
            <person name="Hall N."/>
            <person name="Watson M."/>
            <person name="Adriaenssens E.M."/>
            <person name="Foster-Nyarko E."/>
            <person name="Jarju S."/>
            <person name="Secka A."/>
            <person name="Antonio M."/>
            <person name="Oren A."/>
            <person name="Chaudhuri R.R."/>
            <person name="La Ragione R."/>
            <person name="Hildebrand F."/>
            <person name="Pallen M.J."/>
        </authorList>
    </citation>
    <scope>NUCLEOTIDE SEQUENCE</scope>
    <source>
        <strain evidence="3">17213</strain>
    </source>
</reference>
<organism evidence="3 4">
    <name type="scientific">Candidatus Avisuccinivibrio stercorigallinarum</name>
    <dbReference type="NCBI Taxonomy" id="2840704"/>
    <lineage>
        <taxon>Bacteria</taxon>
        <taxon>Pseudomonadati</taxon>
        <taxon>Pseudomonadota</taxon>
        <taxon>Gammaproteobacteria</taxon>
        <taxon>Aeromonadales</taxon>
        <taxon>Succinivibrionaceae</taxon>
        <taxon>Succinivibrionaceae incertae sedis</taxon>
        <taxon>Candidatus Avisuccinivibrio</taxon>
    </lineage>
</organism>
<feature type="coiled-coil region" evidence="1">
    <location>
        <begin position="102"/>
        <end position="179"/>
    </location>
</feature>
<dbReference type="EMBL" id="JADINH010000051">
    <property type="protein sequence ID" value="MBO8415288.1"/>
    <property type="molecule type" value="Genomic_DNA"/>
</dbReference>
<dbReference type="InterPro" id="IPR021104">
    <property type="entry name" value="KfrA_DNA-bd_N"/>
</dbReference>
<sequence length="214" mass="23848">MADTKKSSASAETKQYRDDVTEEMFNKAADQLAAEGKKVTISNIRELIGGSPYTLMKFKNAYDRRVLMSKFSESMPKSFQDAAIAAITDLYGEFEKRTNTMRKELIDKYDAQNEELALMTEKAEKAAQAKVDAAEAELKALRSKSKQLQERCASLEKRNEELTAALNASKEQAQTAEASNRTLMATQQQILSQLQLLTAKSEGQQSVKAKEVNC</sequence>
<evidence type="ECO:0000313" key="4">
    <source>
        <dbReference type="Proteomes" id="UP000823631"/>
    </source>
</evidence>
<protein>
    <recommendedName>
        <fullName evidence="2">KfrA N-terminal DNA-binding domain-containing protein</fullName>
    </recommendedName>
</protein>
<evidence type="ECO:0000259" key="2">
    <source>
        <dbReference type="Pfam" id="PF11740"/>
    </source>
</evidence>